<evidence type="ECO:0000256" key="3">
    <source>
        <dbReference type="ARBA" id="ARBA00022729"/>
    </source>
</evidence>
<dbReference type="SMART" id="SM00848">
    <property type="entry name" value="Inhibitor_I29"/>
    <property type="match status" value="1"/>
</dbReference>
<feature type="transmembrane region" description="Helical" evidence="7">
    <location>
        <begin position="20"/>
        <end position="43"/>
    </location>
</feature>
<dbReference type="InterPro" id="IPR025661">
    <property type="entry name" value="Pept_asp_AS"/>
</dbReference>
<dbReference type="PANTHER" id="PTHR12411">
    <property type="entry name" value="CYSTEINE PROTEASE FAMILY C1-RELATED"/>
    <property type="match status" value="1"/>
</dbReference>
<gene>
    <name evidence="10" type="ORF">H6P81_012550</name>
</gene>
<dbReference type="InterPro" id="IPR025660">
    <property type="entry name" value="Pept_his_AS"/>
</dbReference>
<keyword evidence="3" id="KW-0732">Signal</keyword>
<dbReference type="SMART" id="SM00645">
    <property type="entry name" value="Pept_C1"/>
    <property type="match status" value="1"/>
</dbReference>
<keyword evidence="7" id="KW-1133">Transmembrane helix</keyword>
<evidence type="ECO:0000256" key="5">
    <source>
        <dbReference type="ARBA" id="ARBA00022807"/>
    </source>
</evidence>
<dbReference type="PROSITE" id="PS00640">
    <property type="entry name" value="THIOL_PROTEASE_ASN"/>
    <property type="match status" value="1"/>
</dbReference>
<proteinExistence type="inferred from homology"/>
<dbReference type="InterPro" id="IPR013128">
    <property type="entry name" value="Peptidase_C1A"/>
</dbReference>
<evidence type="ECO:0000256" key="7">
    <source>
        <dbReference type="SAM" id="Phobius"/>
    </source>
</evidence>
<dbReference type="InterPro" id="IPR013201">
    <property type="entry name" value="Prot_inhib_I29"/>
</dbReference>
<dbReference type="Pfam" id="PF08246">
    <property type="entry name" value="Inhibitor_I29"/>
    <property type="match status" value="1"/>
</dbReference>
<dbReference type="PRINTS" id="PR00705">
    <property type="entry name" value="PAPAIN"/>
</dbReference>
<reference evidence="10 11" key="1">
    <citation type="submission" date="2021-07" db="EMBL/GenBank/DDBJ databases">
        <title>The Aristolochia fimbriata genome: insights into angiosperm evolution, floral development and chemical biosynthesis.</title>
        <authorList>
            <person name="Jiao Y."/>
        </authorList>
    </citation>
    <scope>NUCLEOTIDE SEQUENCE [LARGE SCALE GENOMIC DNA]</scope>
    <source>
        <strain evidence="10">IBCAS-2021</strain>
        <tissue evidence="10">Leaf</tissue>
    </source>
</reference>
<dbReference type="PROSITE" id="PS00139">
    <property type="entry name" value="THIOL_PROTEASE_CYS"/>
    <property type="match status" value="1"/>
</dbReference>
<dbReference type="PROSITE" id="PS00639">
    <property type="entry name" value="THIOL_PROTEASE_HIS"/>
    <property type="match status" value="1"/>
</dbReference>
<dbReference type="Proteomes" id="UP000825729">
    <property type="component" value="Unassembled WGS sequence"/>
</dbReference>
<dbReference type="InterPro" id="IPR038765">
    <property type="entry name" value="Papain-like_cys_pep_sf"/>
</dbReference>
<evidence type="ECO:0000256" key="6">
    <source>
        <dbReference type="ARBA" id="ARBA00023157"/>
    </source>
</evidence>
<keyword evidence="4" id="KW-0378">Hydrolase</keyword>
<evidence type="ECO:0000259" key="9">
    <source>
        <dbReference type="SMART" id="SM00848"/>
    </source>
</evidence>
<dbReference type="InterPro" id="IPR000668">
    <property type="entry name" value="Peptidase_C1A_C"/>
</dbReference>
<dbReference type="AlphaFoldDB" id="A0AAV7EC57"/>
<evidence type="ECO:0000256" key="2">
    <source>
        <dbReference type="ARBA" id="ARBA00022670"/>
    </source>
</evidence>
<sequence>MEHLEHYVPWIMIDLIMTKFFILLVFIIFTVVLGLVNPSLAALPAVTDKDVESNDALLSLYNQWLALHKPHDIKDKPYHLGGGSLQRFHIFKENALYIHAGNKRGNVTYRLGLNKFADLSNDEFREMYTQSSSYKFLMMRQEGGSSSGDIHRKQKNSFVYEKVSTEAYLPKSVDWRKKGAVTRVKNQGLCGSCWAFSTIAAVEGINQIKTGDLVPLSEQQLVDCDPRNGGCNGGFMDEAFQFIVENGGISSETLYPYSGFDNHCDPAKRDMKMVVIDGYEDVPKNNEEALINAVSHQPVSVAIDAGSMDFMFYQEGLFTGSCGTFLNHGVTVVGYGETKEQNQYWIVKNSWGTDWGEEGYIRMKRRSELDPKEGLCGINTYASYPLKTSPNPPSPILYQQLLPRRNSPQFHSS</sequence>
<dbReference type="CDD" id="cd02248">
    <property type="entry name" value="Peptidase_C1A"/>
    <property type="match status" value="1"/>
</dbReference>
<organism evidence="10 11">
    <name type="scientific">Aristolochia fimbriata</name>
    <name type="common">White veined hardy Dutchman's pipe vine</name>
    <dbReference type="NCBI Taxonomy" id="158543"/>
    <lineage>
        <taxon>Eukaryota</taxon>
        <taxon>Viridiplantae</taxon>
        <taxon>Streptophyta</taxon>
        <taxon>Embryophyta</taxon>
        <taxon>Tracheophyta</taxon>
        <taxon>Spermatophyta</taxon>
        <taxon>Magnoliopsida</taxon>
        <taxon>Magnoliidae</taxon>
        <taxon>Piperales</taxon>
        <taxon>Aristolochiaceae</taxon>
        <taxon>Aristolochia</taxon>
    </lineage>
</organism>
<dbReference type="InterPro" id="IPR000169">
    <property type="entry name" value="Pept_cys_AS"/>
</dbReference>
<dbReference type="InterPro" id="IPR039417">
    <property type="entry name" value="Peptidase_C1A_papain-like"/>
</dbReference>
<keyword evidence="7" id="KW-0812">Transmembrane</keyword>
<dbReference type="FunFam" id="3.90.70.10:FF:000023">
    <property type="entry name" value="Senescence-specific cysteine protease SAG39"/>
    <property type="match status" value="1"/>
</dbReference>
<evidence type="ECO:0000259" key="8">
    <source>
        <dbReference type="SMART" id="SM00645"/>
    </source>
</evidence>
<feature type="domain" description="Cathepsin propeptide inhibitor" evidence="9">
    <location>
        <begin position="61"/>
        <end position="124"/>
    </location>
</feature>
<evidence type="ECO:0000313" key="11">
    <source>
        <dbReference type="Proteomes" id="UP000825729"/>
    </source>
</evidence>
<name>A0AAV7EC57_ARIFI</name>
<evidence type="ECO:0000313" key="10">
    <source>
        <dbReference type="EMBL" id="KAG9446422.1"/>
    </source>
</evidence>
<dbReference type="EMBL" id="JAINDJ010000005">
    <property type="protein sequence ID" value="KAG9446422.1"/>
    <property type="molecule type" value="Genomic_DNA"/>
</dbReference>
<comment type="similarity">
    <text evidence="1">Belongs to the peptidase C1 family.</text>
</comment>
<evidence type="ECO:0000256" key="4">
    <source>
        <dbReference type="ARBA" id="ARBA00022801"/>
    </source>
</evidence>
<dbReference type="GO" id="GO:0008234">
    <property type="term" value="F:cysteine-type peptidase activity"/>
    <property type="evidence" value="ECO:0007669"/>
    <property type="project" value="UniProtKB-KW"/>
</dbReference>
<dbReference type="Pfam" id="PF00112">
    <property type="entry name" value="Peptidase_C1"/>
    <property type="match status" value="1"/>
</dbReference>
<evidence type="ECO:0000256" key="1">
    <source>
        <dbReference type="ARBA" id="ARBA00008455"/>
    </source>
</evidence>
<feature type="domain" description="Peptidase C1A papain C-terminal" evidence="8">
    <location>
        <begin position="169"/>
        <end position="386"/>
    </location>
</feature>
<keyword evidence="7" id="KW-0472">Membrane</keyword>
<dbReference type="GO" id="GO:0006508">
    <property type="term" value="P:proteolysis"/>
    <property type="evidence" value="ECO:0007669"/>
    <property type="project" value="UniProtKB-KW"/>
</dbReference>
<comment type="caution">
    <text evidence="10">The sequence shown here is derived from an EMBL/GenBank/DDBJ whole genome shotgun (WGS) entry which is preliminary data.</text>
</comment>
<accession>A0AAV7EC57</accession>
<protein>
    <submittedName>
        <fullName evidence="10">Uncharacterized protein</fullName>
    </submittedName>
</protein>
<keyword evidence="6" id="KW-1015">Disulfide bond</keyword>
<keyword evidence="2" id="KW-0645">Protease</keyword>
<keyword evidence="11" id="KW-1185">Reference proteome</keyword>
<dbReference type="SUPFAM" id="SSF54001">
    <property type="entry name" value="Cysteine proteinases"/>
    <property type="match status" value="1"/>
</dbReference>
<dbReference type="Gene3D" id="3.90.70.10">
    <property type="entry name" value="Cysteine proteinases"/>
    <property type="match status" value="1"/>
</dbReference>
<keyword evidence="5" id="KW-0788">Thiol protease</keyword>